<reference evidence="2" key="1">
    <citation type="submission" date="2018-02" db="EMBL/GenBank/DDBJ databases">
        <title>Rhizophora mucronata_Transcriptome.</title>
        <authorList>
            <person name="Meera S.P."/>
            <person name="Sreeshan A."/>
            <person name="Augustine A."/>
        </authorList>
    </citation>
    <scope>NUCLEOTIDE SEQUENCE</scope>
    <source>
        <tissue evidence="2">Leaf</tissue>
    </source>
</reference>
<sequence>MLPPVFNHKTLGDIFNCNFLQLPLHQICPFFFAILSSTITIIQIYHNTAII</sequence>
<evidence type="ECO:0000313" key="2">
    <source>
        <dbReference type="EMBL" id="MBW85109.1"/>
    </source>
</evidence>
<keyword evidence="1" id="KW-1133">Transmembrane helix</keyword>
<proteinExistence type="predicted"/>
<keyword evidence="1" id="KW-0812">Transmembrane</keyword>
<keyword evidence="1" id="KW-0472">Membrane</keyword>
<feature type="transmembrane region" description="Helical" evidence="1">
    <location>
        <begin position="24"/>
        <end position="45"/>
    </location>
</feature>
<evidence type="ECO:0000256" key="1">
    <source>
        <dbReference type="SAM" id="Phobius"/>
    </source>
</evidence>
<accession>A0A2P2IV58</accession>
<protein>
    <submittedName>
        <fullName evidence="2">Uncharacterized protein</fullName>
    </submittedName>
</protein>
<dbReference type="AlphaFoldDB" id="A0A2P2IV58"/>
<organism evidence="2">
    <name type="scientific">Rhizophora mucronata</name>
    <name type="common">Asiatic mangrove</name>
    <dbReference type="NCBI Taxonomy" id="61149"/>
    <lineage>
        <taxon>Eukaryota</taxon>
        <taxon>Viridiplantae</taxon>
        <taxon>Streptophyta</taxon>
        <taxon>Embryophyta</taxon>
        <taxon>Tracheophyta</taxon>
        <taxon>Spermatophyta</taxon>
        <taxon>Magnoliopsida</taxon>
        <taxon>eudicotyledons</taxon>
        <taxon>Gunneridae</taxon>
        <taxon>Pentapetalae</taxon>
        <taxon>rosids</taxon>
        <taxon>fabids</taxon>
        <taxon>Malpighiales</taxon>
        <taxon>Rhizophoraceae</taxon>
        <taxon>Rhizophora</taxon>
    </lineage>
</organism>
<name>A0A2P2IV58_RHIMU</name>
<dbReference type="EMBL" id="GGEC01004626">
    <property type="protein sequence ID" value="MBW85109.1"/>
    <property type="molecule type" value="Transcribed_RNA"/>
</dbReference>